<dbReference type="Proteomes" id="UP000248745">
    <property type="component" value="Unassembled WGS sequence"/>
</dbReference>
<feature type="domain" description="SIS" evidence="3">
    <location>
        <begin position="24"/>
        <end position="160"/>
    </location>
</feature>
<sequence length="327" mass="36244">MKELIADFPVQLEEALIIGQNYHFLSARKTFSNIVLTGLGGSGIGGSIIQNFLGDKAAIPFIVNKDYTLPAFVGENTLVLVSSYSGNTEETVACLQQALKAKATIVCVTSGGKVAEVARKKKVDCILLPAGMPPRACLGYSIVQVLFALQYHKLLKGDFEKDILASIKLLKNETGAIQKSAKAIAKKLNGKIPVIYTAPNFEGVAVRFRQQINENGKMLAWHNVIPEMNHNELVGWRDKNDNLGVVMLRNESDYSRVQMRMDSNKKVIKKYTSTIIEIFSQGKSYWEKIFYFVHLTDWVSVYLADLHGVDATEVKVIDSLKGELNKA</sequence>
<dbReference type="CDD" id="cd05017">
    <property type="entry name" value="SIS_PGI_PMI_1"/>
    <property type="match status" value="1"/>
</dbReference>
<evidence type="ECO:0000313" key="5">
    <source>
        <dbReference type="Proteomes" id="UP000248745"/>
    </source>
</evidence>
<reference evidence="4 5" key="1">
    <citation type="submission" date="2018-06" db="EMBL/GenBank/DDBJ databases">
        <title>Mucibacter soli gen. nov., sp. nov., a new member of the family Chitinophagaceae producing mucin.</title>
        <authorList>
            <person name="Kim M.-K."/>
            <person name="Park S."/>
            <person name="Kim T.-S."/>
            <person name="Joung Y."/>
            <person name="Han J.-H."/>
            <person name="Kim S.B."/>
        </authorList>
    </citation>
    <scope>NUCLEOTIDE SEQUENCE [LARGE SCALE GENOMIC DNA]</scope>
    <source>
        <strain evidence="4 5">R1-15</strain>
    </source>
</reference>
<evidence type="ECO:0000313" key="4">
    <source>
        <dbReference type="EMBL" id="PZF70872.1"/>
    </source>
</evidence>
<comment type="similarity">
    <text evidence="1">Belongs to the PGI/PMI family.</text>
</comment>
<dbReference type="InterPro" id="IPR001347">
    <property type="entry name" value="SIS_dom"/>
</dbReference>
<comment type="caution">
    <text evidence="4">The sequence shown here is derived from an EMBL/GenBank/DDBJ whole genome shotgun (WGS) entry which is preliminary data.</text>
</comment>
<dbReference type="GO" id="GO:0004476">
    <property type="term" value="F:mannose-6-phosphate isomerase activity"/>
    <property type="evidence" value="ECO:0007669"/>
    <property type="project" value="InterPro"/>
</dbReference>
<accession>A0A2W2AB90</accession>
<dbReference type="CDD" id="cd05637">
    <property type="entry name" value="SIS_PGI_PMI_2"/>
    <property type="match status" value="1"/>
</dbReference>
<dbReference type="InterPro" id="IPR019490">
    <property type="entry name" value="Glu6P/Mann6P_isomerase_C"/>
</dbReference>
<dbReference type="EMBL" id="QKTW01000028">
    <property type="protein sequence ID" value="PZF70872.1"/>
    <property type="molecule type" value="Genomic_DNA"/>
</dbReference>
<dbReference type="Gene3D" id="3.40.50.10490">
    <property type="entry name" value="Glucose-6-phosphate isomerase like protein, domain 1"/>
    <property type="match status" value="2"/>
</dbReference>
<dbReference type="RefSeq" id="WP_111000888.1">
    <property type="nucleotide sequence ID" value="NZ_QKTW01000028.1"/>
</dbReference>
<dbReference type="PROSITE" id="PS51464">
    <property type="entry name" value="SIS"/>
    <property type="match status" value="1"/>
</dbReference>
<dbReference type="Pfam" id="PF01380">
    <property type="entry name" value="SIS"/>
    <property type="match status" value="1"/>
</dbReference>
<keyword evidence="2 4" id="KW-0413">Isomerase</keyword>
<evidence type="ECO:0000256" key="1">
    <source>
        <dbReference type="ARBA" id="ARBA00010523"/>
    </source>
</evidence>
<dbReference type="Pfam" id="PF10432">
    <property type="entry name" value="bact-PGI_C"/>
    <property type="match status" value="1"/>
</dbReference>
<dbReference type="GO" id="GO:0097367">
    <property type="term" value="F:carbohydrate derivative binding"/>
    <property type="evidence" value="ECO:0007669"/>
    <property type="project" value="InterPro"/>
</dbReference>
<dbReference type="NCBIfam" id="NF006426">
    <property type="entry name" value="PRK08674.1-6"/>
    <property type="match status" value="1"/>
</dbReference>
<dbReference type="AlphaFoldDB" id="A0A2W2AB90"/>
<organism evidence="4 5">
    <name type="scientific">Taibaiella soli</name>
    <dbReference type="NCBI Taxonomy" id="1649169"/>
    <lineage>
        <taxon>Bacteria</taxon>
        <taxon>Pseudomonadati</taxon>
        <taxon>Bacteroidota</taxon>
        <taxon>Chitinophagia</taxon>
        <taxon>Chitinophagales</taxon>
        <taxon>Chitinophagaceae</taxon>
        <taxon>Taibaiella</taxon>
    </lineage>
</organism>
<dbReference type="GO" id="GO:0005975">
    <property type="term" value="P:carbohydrate metabolic process"/>
    <property type="evidence" value="ECO:0007669"/>
    <property type="project" value="InterPro"/>
</dbReference>
<evidence type="ECO:0000259" key="3">
    <source>
        <dbReference type="PROSITE" id="PS51464"/>
    </source>
</evidence>
<dbReference type="InterPro" id="IPR035484">
    <property type="entry name" value="SIS_PGI/PMI_1"/>
</dbReference>
<dbReference type="NCBIfam" id="TIGR02128">
    <property type="entry name" value="G6PI_arch"/>
    <property type="match status" value="1"/>
</dbReference>
<gene>
    <name evidence="4" type="ORF">DN068_20815</name>
</gene>
<keyword evidence="5" id="KW-1185">Reference proteome</keyword>
<evidence type="ECO:0000256" key="2">
    <source>
        <dbReference type="ARBA" id="ARBA00023235"/>
    </source>
</evidence>
<protein>
    <submittedName>
        <fullName evidence="4">Bifunctional phosphoglucose/phosphomannose isomerase</fullName>
    </submittedName>
</protein>
<dbReference type="NCBIfam" id="NF006423">
    <property type="entry name" value="PRK08674.1-2"/>
    <property type="match status" value="1"/>
</dbReference>
<dbReference type="OrthoDB" id="9771734at2"/>
<name>A0A2W2AB90_9BACT</name>
<dbReference type="InterPro" id="IPR046348">
    <property type="entry name" value="SIS_dom_sf"/>
</dbReference>
<dbReference type="GO" id="GO:0004347">
    <property type="term" value="F:glucose-6-phosphate isomerase activity"/>
    <property type="evidence" value="ECO:0007669"/>
    <property type="project" value="InterPro"/>
</dbReference>
<dbReference type="SUPFAM" id="SSF53697">
    <property type="entry name" value="SIS domain"/>
    <property type="match status" value="1"/>
</dbReference>
<dbReference type="GO" id="GO:1901135">
    <property type="term" value="P:carbohydrate derivative metabolic process"/>
    <property type="evidence" value="ECO:0007669"/>
    <property type="project" value="InterPro"/>
</dbReference>
<proteinExistence type="inferred from homology"/>